<keyword evidence="2" id="KW-1185">Reference proteome</keyword>
<reference evidence="1" key="1">
    <citation type="submission" date="2024-03" db="EMBL/GenBank/DDBJ databases">
        <title>Novel Streptomyces species of biotechnological and ecological value are a feature of Machair soil.</title>
        <authorList>
            <person name="Prole J.R."/>
            <person name="Goodfellow M."/>
            <person name="Allenby N."/>
            <person name="Ward A.C."/>
        </authorList>
    </citation>
    <scope>NUCLEOTIDE SEQUENCE</scope>
    <source>
        <strain evidence="1">MS1.AVA.4</strain>
    </source>
</reference>
<sequence length="128" mass="13858">MKQPEEGGRSAVSGTRCLIDIDARGAYGWRLIAQNGRVVAVSACTYQEHGACRDAFEVLCTRHADMAGGVQHAPEGNGWMWLLRDAEGTPTAVSGRAYERHSTCRSAYERFRALLGEEGEVLLSATAS</sequence>
<dbReference type="Proteomes" id="UP001375539">
    <property type="component" value="Unassembled WGS sequence"/>
</dbReference>
<protein>
    <submittedName>
        <fullName evidence="1">Uncharacterized protein</fullName>
    </submittedName>
</protein>
<accession>A0ACC6QNE1</accession>
<proteinExistence type="predicted"/>
<name>A0ACC6QNE1_9ACTN</name>
<gene>
    <name evidence="1" type="ORF">WKI58_22955</name>
</gene>
<evidence type="ECO:0000313" key="2">
    <source>
        <dbReference type="Proteomes" id="UP001375539"/>
    </source>
</evidence>
<comment type="caution">
    <text evidence="1">The sequence shown here is derived from an EMBL/GenBank/DDBJ whole genome shotgun (WGS) entry which is preliminary data.</text>
</comment>
<organism evidence="1 2">
    <name type="scientific">Streptomyces pratisoli</name>
    <dbReference type="NCBI Taxonomy" id="3139917"/>
    <lineage>
        <taxon>Bacteria</taxon>
        <taxon>Bacillati</taxon>
        <taxon>Actinomycetota</taxon>
        <taxon>Actinomycetes</taxon>
        <taxon>Kitasatosporales</taxon>
        <taxon>Streptomycetaceae</taxon>
        <taxon>Streptomyces</taxon>
    </lineage>
</organism>
<dbReference type="EMBL" id="JBBKAI010000002">
    <property type="protein sequence ID" value="MEJ8659342.1"/>
    <property type="molecule type" value="Genomic_DNA"/>
</dbReference>
<evidence type="ECO:0000313" key="1">
    <source>
        <dbReference type="EMBL" id="MEJ8659342.1"/>
    </source>
</evidence>